<dbReference type="EMBL" id="JAODOR010000010">
    <property type="protein sequence ID" value="MCT9002416.1"/>
    <property type="molecule type" value="Genomic_DNA"/>
</dbReference>
<evidence type="ECO:0000256" key="2">
    <source>
        <dbReference type="SAM" id="Phobius"/>
    </source>
</evidence>
<reference evidence="3 4" key="1">
    <citation type="journal article" date="2024" name="Int. J. Syst. Evol. Microbiol.">
        <title>Microbacterium memoriense sp. nov., a member of the Actinomycetota from marine beach sediment of the north coast of Portugal.</title>
        <authorList>
            <person name="Santos J.D.N.D."/>
            <person name="Klimek D."/>
            <person name="Calusinska M."/>
            <person name="Lobo-da-Cunha A."/>
            <person name="Catita J."/>
            <person name="Goncalves H."/>
            <person name="Gonzalez I."/>
            <person name="Lage O.M."/>
        </authorList>
    </citation>
    <scope>NUCLEOTIDE SEQUENCE [LARGE SCALE GENOMIC DNA]</scope>
    <source>
        <strain evidence="3 4">PMIC_1C1B</strain>
    </source>
</reference>
<gene>
    <name evidence="3" type="ORF">N4R40_08580</name>
</gene>
<feature type="transmembrane region" description="Helical" evidence="2">
    <location>
        <begin position="133"/>
        <end position="153"/>
    </location>
</feature>
<accession>A0ABT2PCT3</accession>
<keyword evidence="2" id="KW-0812">Transmembrane</keyword>
<feature type="transmembrane region" description="Helical" evidence="2">
    <location>
        <begin position="165"/>
        <end position="191"/>
    </location>
</feature>
<keyword evidence="4" id="KW-1185">Reference proteome</keyword>
<evidence type="ECO:0000313" key="4">
    <source>
        <dbReference type="Proteomes" id="UP001300496"/>
    </source>
</evidence>
<feature type="transmembrane region" description="Helical" evidence="2">
    <location>
        <begin position="197"/>
        <end position="214"/>
    </location>
</feature>
<sequence length="220" mass="23082">MSDRDERRREKTARRGELSGAGPVREERAPARFPGASAKFALFGEVLTVGLLITLVGLLIITLPTALVAGVRHMRRFVAADDSNLRLFWADVRAALVPGLVVGVATLAVTLLLLLDIDLARSGYLPGGALVEIVGWAGLAALAVALLVVASAWMPETGWRAAIRAVPAIVAADVAGALYVLATAVFVGVVTWALPPLFIPAIGCAVLAVVAIPVRRRRDA</sequence>
<dbReference type="Proteomes" id="UP001300496">
    <property type="component" value="Unassembled WGS sequence"/>
</dbReference>
<comment type="caution">
    <text evidence="3">The sequence shown here is derived from an EMBL/GenBank/DDBJ whole genome shotgun (WGS) entry which is preliminary data.</text>
</comment>
<evidence type="ECO:0008006" key="5">
    <source>
        <dbReference type="Google" id="ProtNLM"/>
    </source>
</evidence>
<dbReference type="RefSeq" id="WP_261606954.1">
    <property type="nucleotide sequence ID" value="NZ_JAODOR010000010.1"/>
</dbReference>
<protein>
    <recommendedName>
        <fullName evidence="5">DUF624 domain-containing protein</fullName>
    </recommendedName>
</protein>
<name>A0ABT2PCT3_9MICO</name>
<feature type="region of interest" description="Disordered" evidence="1">
    <location>
        <begin position="1"/>
        <end position="23"/>
    </location>
</feature>
<proteinExistence type="predicted"/>
<keyword evidence="2" id="KW-0472">Membrane</keyword>
<evidence type="ECO:0000256" key="1">
    <source>
        <dbReference type="SAM" id="MobiDB-lite"/>
    </source>
</evidence>
<feature type="transmembrane region" description="Helical" evidence="2">
    <location>
        <begin position="46"/>
        <end position="71"/>
    </location>
</feature>
<feature type="compositionally biased region" description="Basic and acidic residues" evidence="1">
    <location>
        <begin position="1"/>
        <end position="17"/>
    </location>
</feature>
<evidence type="ECO:0000313" key="3">
    <source>
        <dbReference type="EMBL" id="MCT9002416.1"/>
    </source>
</evidence>
<keyword evidence="2" id="KW-1133">Transmembrane helix</keyword>
<organism evidence="3 4">
    <name type="scientific">Microbacterium memoriense</name>
    <dbReference type="NCBI Taxonomy" id="2978350"/>
    <lineage>
        <taxon>Bacteria</taxon>
        <taxon>Bacillati</taxon>
        <taxon>Actinomycetota</taxon>
        <taxon>Actinomycetes</taxon>
        <taxon>Micrococcales</taxon>
        <taxon>Microbacteriaceae</taxon>
        <taxon>Microbacterium</taxon>
    </lineage>
</organism>
<feature type="transmembrane region" description="Helical" evidence="2">
    <location>
        <begin position="92"/>
        <end position="113"/>
    </location>
</feature>